<feature type="chain" id="PRO_5037749529" evidence="11">
    <location>
        <begin position="24"/>
        <end position="440"/>
    </location>
</feature>
<keyword evidence="5 7" id="KW-0129">CBS domain</keyword>
<dbReference type="Gene3D" id="3.10.580.10">
    <property type="entry name" value="CBS-domain"/>
    <property type="match status" value="1"/>
</dbReference>
<dbReference type="PROSITE" id="PS51846">
    <property type="entry name" value="CNNM"/>
    <property type="match status" value="1"/>
</dbReference>
<dbReference type="Pfam" id="PF01595">
    <property type="entry name" value="CNNM"/>
    <property type="match status" value="1"/>
</dbReference>
<evidence type="ECO:0000256" key="3">
    <source>
        <dbReference type="ARBA" id="ARBA00022737"/>
    </source>
</evidence>
<dbReference type="InterPro" id="IPR016169">
    <property type="entry name" value="FAD-bd_PCMH_sub2"/>
</dbReference>
<dbReference type="EMBL" id="JADJMH010000030">
    <property type="protein sequence ID" value="MBK7676982.1"/>
    <property type="molecule type" value="Genomic_DNA"/>
</dbReference>
<feature type="domain" description="CNNM transmembrane" evidence="13">
    <location>
        <begin position="1"/>
        <end position="184"/>
    </location>
</feature>
<reference evidence="14 15" key="1">
    <citation type="submission" date="2020-10" db="EMBL/GenBank/DDBJ databases">
        <title>Connecting structure to function with the recovery of over 1000 high-quality activated sludge metagenome-assembled genomes encoding full-length rRNA genes using long-read sequencing.</title>
        <authorList>
            <person name="Singleton C.M."/>
            <person name="Petriglieri F."/>
            <person name="Kristensen J.M."/>
            <person name="Kirkegaard R.H."/>
            <person name="Michaelsen T.Y."/>
            <person name="Andersen M.H."/>
            <person name="Karst S.M."/>
            <person name="Dueholm M.S."/>
            <person name="Nielsen P.H."/>
            <person name="Albertsen M."/>
        </authorList>
    </citation>
    <scope>NUCLEOTIDE SEQUENCE [LARGE SCALE GENOMIC DNA]</scope>
    <source>
        <strain evidence="14">EsbW_18-Q3-R4-48_BATAC.285</strain>
    </source>
</reference>
<dbReference type="SMART" id="SM01091">
    <property type="entry name" value="CorC_HlyC"/>
    <property type="match status" value="1"/>
</dbReference>
<comment type="caution">
    <text evidence="14">The sequence shown here is derived from an EMBL/GenBank/DDBJ whole genome shotgun (WGS) entry which is preliminary data.</text>
</comment>
<dbReference type="Gene3D" id="3.30.465.10">
    <property type="match status" value="1"/>
</dbReference>
<evidence type="ECO:0000256" key="7">
    <source>
        <dbReference type="PROSITE-ProRule" id="PRU00703"/>
    </source>
</evidence>
<dbReference type="AlphaFoldDB" id="A0A935Q2S0"/>
<keyword evidence="3" id="KW-0677">Repeat</keyword>
<dbReference type="SUPFAM" id="SSF54631">
    <property type="entry name" value="CBS-domain pair"/>
    <property type="match status" value="1"/>
</dbReference>
<dbReference type="GO" id="GO:0016020">
    <property type="term" value="C:membrane"/>
    <property type="evidence" value="ECO:0007669"/>
    <property type="project" value="UniProtKB-SubCell"/>
</dbReference>
<keyword evidence="6 8" id="KW-0472">Membrane</keyword>
<gene>
    <name evidence="14" type="ORF">IPJ27_20730</name>
</gene>
<dbReference type="InterPro" id="IPR046342">
    <property type="entry name" value="CBS_dom_sf"/>
</dbReference>
<feature type="compositionally biased region" description="Low complexity" evidence="9">
    <location>
        <begin position="414"/>
        <end position="432"/>
    </location>
</feature>
<feature type="transmembrane region" description="Helical" evidence="10">
    <location>
        <begin position="83"/>
        <end position="102"/>
    </location>
</feature>
<dbReference type="InterPro" id="IPR000644">
    <property type="entry name" value="CBS_dom"/>
</dbReference>
<dbReference type="InterPro" id="IPR005170">
    <property type="entry name" value="Transptr-assoc_dom"/>
</dbReference>
<dbReference type="Pfam" id="PF03471">
    <property type="entry name" value="CorC_HlyC"/>
    <property type="match status" value="1"/>
</dbReference>
<dbReference type="PROSITE" id="PS51371">
    <property type="entry name" value="CBS"/>
    <property type="match status" value="1"/>
</dbReference>
<evidence type="ECO:0000259" key="12">
    <source>
        <dbReference type="PROSITE" id="PS51371"/>
    </source>
</evidence>
<sequence>MSEALLLFIMLAFSAFFSGSETAITSISKARVEALLAERRFGAKALHRMKGNLNRTLVIILIGNNLVNTGAATLATVVATEHFGHLGPGLAVGAITLLLLMFGEITPKTFGSRYAIAVALLAAAPLELLGKLLRPLVWIIEAFIHWLHGLTSPPKDPSVTDTELIAMAEHGTQEGSIEVGEHQMIRRIFDFSTLRASDIMVHRHQIFSLDGRRTIGDALGEIAAQSHYRVPLYANNPEEINRVVTLPEILSEVAQGNLHKTLSEAGSDPMFVPPNQPVDGLLDALRANKDQLIVVVNEFGGLLGLFTLEDILEELVGDIYDDDEAPPDDQGVSTKVAGSDLLLDGTTELRILEAHFQQDLAGKPYDSVNLWIIRHLERIPAPGETCVIDGLAVKIERASRRRIHEVRISRPRTADLQATTAPAADAQGIAAAENKASARE</sequence>
<feature type="region of interest" description="Disordered" evidence="9">
    <location>
        <begin position="413"/>
        <end position="440"/>
    </location>
</feature>
<evidence type="ECO:0000256" key="4">
    <source>
        <dbReference type="ARBA" id="ARBA00022989"/>
    </source>
</evidence>
<organism evidence="14 15">
    <name type="scientific">Candidatus Accumulibacter proximus</name>
    <dbReference type="NCBI Taxonomy" id="2954385"/>
    <lineage>
        <taxon>Bacteria</taxon>
        <taxon>Pseudomonadati</taxon>
        <taxon>Pseudomonadota</taxon>
        <taxon>Betaproteobacteria</taxon>
        <taxon>Candidatus Accumulibacter</taxon>
    </lineage>
</organism>
<dbReference type="GO" id="GO:0050660">
    <property type="term" value="F:flavin adenine dinucleotide binding"/>
    <property type="evidence" value="ECO:0007669"/>
    <property type="project" value="InterPro"/>
</dbReference>
<evidence type="ECO:0000256" key="9">
    <source>
        <dbReference type="SAM" id="MobiDB-lite"/>
    </source>
</evidence>
<dbReference type="InterPro" id="IPR036318">
    <property type="entry name" value="FAD-bd_PCMH-like_sf"/>
</dbReference>
<dbReference type="PANTHER" id="PTHR22777">
    <property type="entry name" value="HEMOLYSIN-RELATED"/>
    <property type="match status" value="1"/>
</dbReference>
<dbReference type="InterPro" id="IPR044751">
    <property type="entry name" value="Ion_transp-like_CBS"/>
</dbReference>
<keyword evidence="2 8" id="KW-0812">Transmembrane</keyword>
<evidence type="ECO:0000256" key="1">
    <source>
        <dbReference type="ARBA" id="ARBA00004141"/>
    </source>
</evidence>
<dbReference type="SUPFAM" id="SSF56176">
    <property type="entry name" value="FAD-binding/transporter-associated domain-like"/>
    <property type="match status" value="1"/>
</dbReference>
<protein>
    <submittedName>
        <fullName evidence="14">HlyC/CorC family transporter</fullName>
    </submittedName>
</protein>
<name>A0A935Q2S0_9PROT</name>
<dbReference type="CDD" id="cd04590">
    <property type="entry name" value="CBS_pair_CorC_HlyC_assoc"/>
    <property type="match status" value="1"/>
</dbReference>
<evidence type="ECO:0000256" key="5">
    <source>
        <dbReference type="ARBA" id="ARBA00023122"/>
    </source>
</evidence>
<dbReference type="Pfam" id="PF00571">
    <property type="entry name" value="CBS"/>
    <property type="match status" value="1"/>
</dbReference>
<evidence type="ECO:0000256" key="6">
    <source>
        <dbReference type="ARBA" id="ARBA00023136"/>
    </source>
</evidence>
<evidence type="ECO:0000256" key="2">
    <source>
        <dbReference type="ARBA" id="ARBA00022692"/>
    </source>
</evidence>
<evidence type="ECO:0000313" key="15">
    <source>
        <dbReference type="Proteomes" id="UP000697998"/>
    </source>
</evidence>
<evidence type="ECO:0000256" key="10">
    <source>
        <dbReference type="SAM" id="Phobius"/>
    </source>
</evidence>
<keyword evidence="4 8" id="KW-1133">Transmembrane helix</keyword>
<evidence type="ECO:0000256" key="8">
    <source>
        <dbReference type="PROSITE-ProRule" id="PRU01193"/>
    </source>
</evidence>
<feature type="transmembrane region" description="Helical" evidence="10">
    <location>
        <begin position="114"/>
        <end position="133"/>
    </location>
</feature>
<evidence type="ECO:0000259" key="13">
    <source>
        <dbReference type="PROSITE" id="PS51846"/>
    </source>
</evidence>
<dbReference type="InterPro" id="IPR002550">
    <property type="entry name" value="CNNM"/>
</dbReference>
<evidence type="ECO:0000313" key="14">
    <source>
        <dbReference type="EMBL" id="MBK7676982.1"/>
    </source>
</evidence>
<proteinExistence type="predicted"/>
<evidence type="ECO:0000256" key="11">
    <source>
        <dbReference type="SAM" id="SignalP"/>
    </source>
</evidence>
<keyword evidence="11" id="KW-0732">Signal</keyword>
<comment type="subcellular location">
    <subcellularLocation>
        <location evidence="1">Membrane</location>
        <topology evidence="1">Multi-pass membrane protein</topology>
    </subcellularLocation>
</comment>
<feature type="domain" description="CBS" evidence="12">
    <location>
        <begin position="262"/>
        <end position="324"/>
    </location>
</feature>
<dbReference type="PANTHER" id="PTHR22777:SF17">
    <property type="entry name" value="UPF0053 PROTEIN SLL0260"/>
    <property type="match status" value="1"/>
</dbReference>
<dbReference type="Proteomes" id="UP000697998">
    <property type="component" value="Unassembled WGS sequence"/>
</dbReference>
<feature type="signal peptide" evidence="11">
    <location>
        <begin position="1"/>
        <end position="23"/>
    </location>
</feature>
<accession>A0A935Q2S0</accession>